<name>A0A072V8H6_MEDTR</name>
<proteinExistence type="predicted"/>
<sequence length="98" mass="10898">MELITISDSSCTSCSSPSKLSTRKPTKLTVKKIVKNVVSPPYAQTEDNGHYIPPERCMINQAKVTPVSTLGQRTHSQREDVRHSQSQWNINQSTQSGI</sequence>
<protein>
    <submittedName>
        <fullName evidence="2 3">Uncharacterized protein</fullName>
    </submittedName>
</protein>
<evidence type="ECO:0000313" key="3">
    <source>
        <dbReference type="EnsemblPlants" id="KEH38137"/>
    </source>
</evidence>
<dbReference type="HOGENOM" id="CLU_2336792_0_0_1"/>
<dbReference type="Proteomes" id="UP000002051">
    <property type="component" value="Chromosome 2"/>
</dbReference>
<evidence type="ECO:0000256" key="1">
    <source>
        <dbReference type="SAM" id="MobiDB-lite"/>
    </source>
</evidence>
<gene>
    <name evidence="2" type="ordered locus">MTR_2g461900</name>
</gene>
<keyword evidence="4" id="KW-1185">Reference proteome</keyword>
<dbReference type="AlphaFoldDB" id="A0A072V8H6"/>
<accession>A0A072V8H6</accession>
<evidence type="ECO:0000313" key="2">
    <source>
        <dbReference type="EMBL" id="KEH38137.1"/>
    </source>
</evidence>
<dbReference type="EnsemblPlants" id="KEH38137">
    <property type="protein sequence ID" value="KEH38137"/>
    <property type="gene ID" value="MTR_2g461900"/>
</dbReference>
<reference evidence="2 4" key="2">
    <citation type="journal article" date="2014" name="BMC Genomics">
        <title>An improved genome release (version Mt4.0) for the model legume Medicago truncatula.</title>
        <authorList>
            <person name="Tang H."/>
            <person name="Krishnakumar V."/>
            <person name="Bidwell S."/>
            <person name="Rosen B."/>
            <person name="Chan A."/>
            <person name="Zhou S."/>
            <person name="Gentzbittel L."/>
            <person name="Childs K.L."/>
            <person name="Yandell M."/>
            <person name="Gundlach H."/>
            <person name="Mayer K.F."/>
            <person name="Schwartz D.C."/>
            <person name="Town C.D."/>
        </authorList>
    </citation>
    <scope>GENOME REANNOTATION</scope>
    <source>
        <strain evidence="2">A17</strain>
        <strain evidence="3 4">cv. Jemalong A17</strain>
    </source>
</reference>
<dbReference type="EMBL" id="CM001218">
    <property type="protein sequence ID" value="KEH38137.1"/>
    <property type="molecule type" value="Genomic_DNA"/>
</dbReference>
<reference evidence="2 4" key="1">
    <citation type="journal article" date="2011" name="Nature">
        <title>The Medicago genome provides insight into the evolution of rhizobial symbioses.</title>
        <authorList>
            <person name="Young N.D."/>
            <person name="Debelle F."/>
            <person name="Oldroyd G.E."/>
            <person name="Geurts R."/>
            <person name="Cannon S.B."/>
            <person name="Udvardi M.K."/>
            <person name="Benedito V.A."/>
            <person name="Mayer K.F."/>
            <person name="Gouzy J."/>
            <person name="Schoof H."/>
            <person name="Van de Peer Y."/>
            <person name="Proost S."/>
            <person name="Cook D.R."/>
            <person name="Meyers B.C."/>
            <person name="Spannagl M."/>
            <person name="Cheung F."/>
            <person name="De Mita S."/>
            <person name="Krishnakumar V."/>
            <person name="Gundlach H."/>
            <person name="Zhou S."/>
            <person name="Mudge J."/>
            <person name="Bharti A.K."/>
            <person name="Murray J.D."/>
            <person name="Naoumkina M.A."/>
            <person name="Rosen B."/>
            <person name="Silverstein K.A."/>
            <person name="Tang H."/>
            <person name="Rombauts S."/>
            <person name="Zhao P.X."/>
            <person name="Zhou P."/>
            <person name="Barbe V."/>
            <person name="Bardou P."/>
            <person name="Bechner M."/>
            <person name="Bellec A."/>
            <person name="Berger A."/>
            <person name="Berges H."/>
            <person name="Bidwell S."/>
            <person name="Bisseling T."/>
            <person name="Choisne N."/>
            <person name="Couloux A."/>
            <person name="Denny R."/>
            <person name="Deshpande S."/>
            <person name="Dai X."/>
            <person name="Doyle J.J."/>
            <person name="Dudez A.M."/>
            <person name="Farmer A.D."/>
            <person name="Fouteau S."/>
            <person name="Franken C."/>
            <person name="Gibelin C."/>
            <person name="Gish J."/>
            <person name="Goldstein S."/>
            <person name="Gonzalez A.J."/>
            <person name="Green P.J."/>
            <person name="Hallab A."/>
            <person name="Hartog M."/>
            <person name="Hua A."/>
            <person name="Humphray S.J."/>
            <person name="Jeong D.H."/>
            <person name="Jing Y."/>
            <person name="Jocker A."/>
            <person name="Kenton S.M."/>
            <person name="Kim D.J."/>
            <person name="Klee K."/>
            <person name="Lai H."/>
            <person name="Lang C."/>
            <person name="Lin S."/>
            <person name="Macmil S.L."/>
            <person name="Magdelenat G."/>
            <person name="Matthews L."/>
            <person name="McCorrison J."/>
            <person name="Monaghan E.L."/>
            <person name="Mun J.H."/>
            <person name="Najar F.Z."/>
            <person name="Nicholson C."/>
            <person name="Noirot C."/>
            <person name="O'Bleness M."/>
            <person name="Paule C.R."/>
            <person name="Poulain J."/>
            <person name="Prion F."/>
            <person name="Qin B."/>
            <person name="Qu C."/>
            <person name="Retzel E.F."/>
            <person name="Riddle C."/>
            <person name="Sallet E."/>
            <person name="Samain S."/>
            <person name="Samson N."/>
            <person name="Sanders I."/>
            <person name="Saurat O."/>
            <person name="Scarpelli C."/>
            <person name="Schiex T."/>
            <person name="Segurens B."/>
            <person name="Severin A.J."/>
            <person name="Sherrier D.J."/>
            <person name="Shi R."/>
            <person name="Sims S."/>
            <person name="Singer S.R."/>
            <person name="Sinharoy S."/>
            <person name="Sterck L."/>
            <person name="Viollet A."/>
            <person name="Wang B.B."/>
            <person name="Wang K."/>
            <person name="Wang M."/>
            <person name="Wang X."/>
            <person name="Warfsmann J."/>
            <person name="Weissenbach J."/>
            <person name="White D.D."/>
            <person name="White J.D."/>
            <person name="Wiley G.B."/>
            <person name="Wincker P."/>
            <person name="Xing Y."/>
            <person name="Yang L."/>
            <person name="Yao Z."/>
            <person name="Ying F."/>
            <person name="Zhai J."/>
            <person name="Zhou L."/>
            <person name="Zuber A."/>
            <person name="Denarie J."/>
            <person name="Dixon R.A."/>
            <person name="May G.D."/>
            <person name="Schwartz D.C."/>
            <person name="Rogers J."/>
            <person name="Quetier F."/>
            <person name="Town C.D."/>
            <person name="Roe B.A."/>
        </authorList>
    </citation>
    <scope>NUCLEOTIDE SEQUENCE [LARGE SCALE GENOMIC DNA]</scope>
    <source>
        <strain evidence="2">A17</strain>
        <strain evidence="3 4">cv. Jemalong A17</strain>
    </source>
</reference>
<organism evidence="2 4">
    <name type="scientific">Medicago truncatula</name>
    <name type="common">Barrel medic</name>
    <name type="synonym">Medicago tribuloides</name>
    <dbReference type="NCBI Taxonomy" id="3880"/>
    <lineage>
        <taxon>Eukaryota</taxon>
        <taxon>Viridiplantae</taxon>
        <taxon>Streptophyta</taxon>
        <taxon>Embryophyta</taxon>
        <taxon>Tracheophyta</taxon>
        <taxon>Spermatophyta</taxon>
        <taxon>Magnoliopsida</taxon>
        <taxon>eudicotyledons</taxon>
        <taxon>Gunneridae</taxon>
        <taxon>Pentapetalae</taxon>
        <taxon>rosids</taxon>
        <taxon>fabids</taxon>
        <taxon>Fabales</taxon>
        <taxon>Fabaceae</taxon>
        <taxon>Papilionoideae</taxon>
        <taxon>50 kb inversion clade</taxon>
        <taxon>NPAAA clade</taxon>
        <taxon>Hologalegina</taxon>
        <taxon>IRL clade</taxon>
        <taxon>Trifolieae</taxon>
        <taxon>Medicago</taxon>
    </lineage>
</organism>
<feature type="region of interest" description="Disordered" evidence="1">
    <location>
        <begin position="69"/>
        <end position="98"/>
    </location>
</feature>
<feature type="compositionally biased region" description="Polar residues" evidence="1">
    <location>
        <begin position="84"/>
        <end position="98"/>
    </location>
</feature>
<reference evidence="3" key="3">
    <citation type="submission" date="2015-04" db="UniProtKB">
        <authorList>
            <consortium name="EnsemblPlants"/>
        </authorList>
    </citation>
    <scope>IDENTIFICATION</scope>
    <source>
        <strain evidence="3">cv. Jemalong A17</strain>
    </source>
</reference>
<evidence type="ECO:0000313" key="4">
    <source>
        <dbReference type="Proteomes" id="UP000002051"/>
    </source>
</evidence>